<accession>A0A6L8M3F7</accession>
<reference evidence="2 3" key="1">
    <citation type="submission" date="2020-01" db="EMBL/GenBank/DDBJ databases">
        <title>Draft Genome Sequence of Vibrio sp. strain OCN044, Isolated from a Healthy Coral at Palmyra Atoll.</title>
        <authorList>
            <person name="Videau P."/>
            <person name="Loughran R."/>
            <person name="Esquivel A."/>
            <person name="Deadmond M."/>
            <person name="Paddock B.E."/>
            <person name="Saw J.H."/>
            <person name="Ushijima B."/>
        </authorList>
    </citation>
    <scope>NUCLEOTIDE SEQUENCE [LARGE SCALE GENOMIC DNA]</scope>
    <source>
        <strain evidence="2 3">OCN044</strain>
    </source>
</reference>
<comment type="caution">
    <text evidence="2">The sequence shown here is derived from an EMBL/GenBank/DDBJ whole genome shotgun (WGS) entry which is preliminary data.</text>
</comment>
<sequence>MTIKTSLTTLALLAAFNAHSYQHYAVFEDYADLSSVQANTARISQIIKTDNNQTTTAAAYSYNDLGQVTQRDYVDSTLNYTYNSDGLLESARALMKHGEMNTYVMHTEENFISSYQYNDQGQVTLETKQVFHREASDLSGTPIATYNIQYVYDENDKLVQRIQTPQSGDETSAKHFYYTYHTDGKLQQIREVKQSTPAQTSTLSLQYYPSGEIKKATQNLFAQGEKTIELTYLDDASVYGPYYSDPVKEWKVDMDFFGLSFKPIETLKQTVGGVETTYNYQYQNNDNDSLPDRLELNVSIPSSNFNKQVHYEITNQ</sequence>
<dbReference type="AlphaFoldDB" id="A0A6L8M3F7"/>
<gene>
    <name evidence="2" type="ORF">GTG28_14450</name>
</gene>
<evidence type="ECO:0000313" key="2">
    <source>
        <dbReference type="EMBL" id="MYM60429.1"/>
    </source>
</evidence>
<feature type="signal peptide" evidence="1">
    <location>
        <begin position="1"/>
        <end position="20"/>
    </location>
</feature>
<feature type="chain" id="PRO_5027043650" description="Sugar-binding protein" evidence="1">
    <location>
        <begin position="21"/>
        <end position="316"/>
    </location>
</feature>
<protein>
    <recommendedName>
        <fullName evidence="4">Sugar-binding protein</fullName>
    </recommendedName>
</protein>
<dbReference type="Gene3D" id="2.180.10.10">
    <property type="entry name" value="RHS repeat-associated core"/>
    <property type="match status" value="1"/>
</dbReference>
<dbReference type="EMBL" id="WWEU01000005">
    <property type="protein sequence ID" value="MYM60429.1"/>
    <property type="molecule type" value="Genomic_DNA"/>
</dbReference>
<keyword evidence="1" id="KW-0732">Signal</keyword>
<name>A0A6L8M3F7_9VIBR</name>
<evidence type="ECO:0000313" key="3">
    <source>
        <dbReference type="Proteomes" id="UP000478571"/>
    </source>
</evidence>
<evidence type="ECO:0000256" key="1">
    <source>
        <dbReference type="SAM" id="SignalP"/>
    </source>
</evidence>
<keyword evidence="3" id="KW-1185">Reference proteome</keyword>
<dbReference type="RefSeq" id="WP_160931054.1">
    <property type="nucleotide sequence ID" value="NZ_WWEU01000005.1"/>
</dbReference>
<evidence type="ECO:0008006" key="4">
    <source>
        <dbReference type="Google" id="ProtNLM"/>
    </source>
</evidence>
<dbReference type="Proteomes" id="UP000478571">
    <property type="component" value="Unassembled WGS sequence"/>
</dbReference>
<organism evidence="2 3">
    <name type="scientific">Vibrio tetraodonis subsp. pristinus</name>
    <dbReference type="NCBI Taxonomy" id="2695891"/>
    <lineage>
        <taxon>Bacteria</taxon>
        <taxon>Pseudomonadati</taxon>
        <taxon>Pseudomonadota</taxon>
        <taxon>Gammaproteobacteria</taxon>
        <taxon>Vibrionales</taxon>
        <taxon>Vibrionaceae</taxon>
        <taxon>Vibrio</taxon>
    </lineage>
</organism>
<proteinExistence type="predicted"/>